<dbReference type="AlphaFoldDB" id="A0AAN9VWD5"/>
<evidence type="ECO:0000313" key="2">
    <source>
        <dbReference type="EMBL" id="KAK7865389.1"/>
    </source>
</evidence>
<feature type="region of interest" description="Disordered" evidence="1">
    <location>
        <begin position="1"/>
        <end position="31"/>
    </location>
</feature>
<proteinExistence type="predicted"/>
<protein>
    <submittedName>
        <fullName evidence="2">Uncharacterized protein</fullName>
    </submittedName>
</protein>
<evidence type="ECO:0000256" key="1">
    <source>
        <dbReference type="SAM" id="MobiDB-lite"/>
    </source>
</evidence>
<accession>A0AAN9VWD5</accession>
<sequence length="126" mass="13841">MHSAAGRSRAFQNAPEGCRRAGAARRGGGGGWGRVYIRPDVLPGGTVACKDTSERRLAEQPLERIHTLRQELTTENIRKSLIQQESVTTPKFRNGICASELSGIRERFRGGRGSGSLPLATPVWWR</sequence>
<reference evidence="2 3" key="1">
    <citation type="submission" date="2024-03" db="EMBL/GenBank/DDBJ databases">
        <title>The genome assembly and annotation of the cricket Gryllus longicercus Weissman &amp; Gray.</title>
        <authorList>
            <person name="Szrajer S."/>
            <person name="Gray D."/>
            <person name="Ylla G."/>
        </authorList>
    </citation>
    <scope>NUCLEOTIDE SEQUENCE [LARGE SCALE GENOMIC DNA]</scope>
    <source>
        <strain evidence="2">DAG 2021-001</strain>
        <tissue evidence="2">Whole body minus gut</tissue>
    </source>
</reference>
<name>A0AAN9VWD5_9ORTH</name>
<keyword evidence="3" id="KW-1185">Reference proteome</keyword>
<organism evidence="2 3">
    <name type="scientific">Gryllus longicercus</name>
    <dbReference type="NCBI Taxonomy" id="2509291"/>
    <lineage>
        <taxon>Eukaryota</taxon>
        <taxon>Metazoa</taxon>
        <taxon>Ecdysozoa</taxon>
        <taxon>Arthropoda</taxon>
        <taxon>Hexapoda</taxon>
        <taxon>Insecta</taxon>
        <taxon>Pterygota</taxon>
        <taxon>Neoptera</taxon>
        <taxon>Polyneoptera</taxon>
        <taxon>Orthoptera</taxon>
        <taxon>Ensifera</taxon>
        <taxon>Gryllidea</taxon>
        <taxon>Grylloidea</taxon>
        <taxon>Gryllidae</taxon>
        <taxon>Gryllinae</taxon>
        <taxon>Gryllus</taxon>
    </lineage>
</organism>
<dbReference type="EMBL" id="JAZDUA010000178">
    <property type="protein sequence ID" value="KAK7865389.1"/>
    <property type="molecule type" value="Genomic_DNA"/>
</dbReference>
<comment type="caution">
    <text evidence="2">The sequence shown here is derived from an EMBL/GenBank/DDBJ whole genome shotgun (WGS) entry which is preliminary data.</text>
</comment>
<dbReference type="Proteomes" id="UP001378592">
    <property type="component" value="Unassembled WGS sequence"/>
</dbReference>
<evidence type="ECO:0000313" key="3">
    <source>
        <dbReference type="Proteomes" id="UP001378592"/>
    </source>
</evidence>
<gene>
    <name evidence="2" type="ORF">R5R35_001874</name>
</gene>